<dbReference type="GO" id="GO:0003677">
    <property type="term" value="F:DNA binding"/>
    <property type="evidence" value="ECO:0007669"/>
    <property type="project" value="InterPro"/>
</dbReference>
<dbReference type="GO" id="GO:0046983">
    <property type="term" value="F:protein dimerization activity"/>
    <property type="evidence" value="ECO:0007669"/>
    <property type="project" value="InterPro"/>
</dbReference>
<dbReference type="PANTHER" id="PTHR33238:SF11">
    <property type="entry name" value="TRANSCRIPTIONAL REGULATOR MNTR"/>
    <property type="match status" value="1"/>
</dbReference>
<dbReference type="GO" id="GO:0003700">
    <property type="term" value="F:DNA-binding transcription factor activity"/>
    <property type="evidence" value="ECO:0007669"/>
    <property type="project" value="InterPro"/>
</dbReference>
<dbReference type="InterPro" id="IPR036390">
    <property type="entry name" value="WH_DNA-bd_sf"/>
</dbReference>
<dbReference type="OrthoDB" id="9791355at2"/>
<dbReference type="PANTHER" id="PTHR33238">
    <property type="entry name" value="IRON (METAL) DEPENDENT REPRESSOR, DTXR FAMILY"/>
    <property type="match status" value="1"/>
</dbReference>
<dbReference type="Gene3D" id="1.10.60.10">
    <property type="entry name" value="Iron dependent repressor, metal binding and dimerisation domain"/>
    <property type="match status" value="1"/>
</dbReference>
<dbReference type="InterPro" id="IPR036388">
    <property type="entry name" value="WH-like_DNA-bd_sf"/>
</dbReference>
<keyword evidence="5" id="KW-1185">Reference proteome</keyword>
<dbReference type="InterPro" id="IPR022689">
    <property type="entry name" value="Iron_dep_repressor"/>
</dbReference>
<dbReference type="SMART" id="SM00529">
    <property type="entry name" value="HTH_DTXR"/>
    <property type="match status" value="1"/>
</dbReference>
<evidence type="ECO:0000259" key="3">
    <source>
        <dbReference type="PROSITE" id="PS50944"/>
    </source>
</evidence>
<dbReference type="Pfam" id="PF01325">
    <property type="entry name" value="Fe_dep_repress"/>
    <property type="match status" value="1"/>
</dbReference>
<proteinExistence type="predicted"/>
<protein>
    <submittedName>
        <fullName evidence="4">Transcriptional regulator MntR</fullName>
    </submittedName>
</protein>
<dbReference type="RefSeq" id="WP_099097419.1">
    <property type="nucleotide sequence ID" value="NZ_PDNU01000076.1"/>
</dbReference>
<comment type="subunit">
    <text evidence="2">Homodimer.</text>
</comment>
<dbReference type="PROSITE" id="PS50944">
    <property type="entry name" value="HTH_DTXR"/>
    <property type="match status" value="1"/>
</dbReference>
<evidence type="ECO:0000313" key="4">
    <source>
        <dbReference type="EMBL" id="PHK93005.1"/>
    </source>
</evidence>
<reference evidence="4 5" key="1">
    <citation type="submission" date="2017-10" db="EMBL/GenBank/DDBJ databases">
        <authorList>
            <person name="Banno H."/>
            <person name="Chua N.-H."/>
        </authorList>
    </citation>
    <scope>NUCLEOTIDE SEQUENCE [LARGE SCALE GENOMIC DNA]</scope>
    <source>
        <strain evidence="4 5">YW11</strain>
    </source>
</reference>
<dbReference type="InterPro" id="IPR036421">
    <property type="entry name" value="Fe_dep_repressor_sf"/>
</dbReference>
<dbReference type="SUPFAM" id="SSF46785">
    <property type="entry name" value="Winged helix' DNA-binding domain"/>
    <property type="match status" value="1"/>
</dbReference>
<dbReference type="GO" id="GO:0046914">
    <property type="term" value="F:transition metal ion binding"/>
    <property type="evidence" value="ECO:0007669"/>
    <property type="project" value="InterPro"/>
</dbReference>
<name>A0A2C7A6Q3_9PROT</name>
<dbReference type="Gene3D" id="1.10.10.10">
    <property type="entry name" value="Winged helix-like DNA-binding domain superfamily/Winged helix DNA-binding domain"/>
    <property type="match status" value="1"/>
</dbReference>
<dbReference type="InterPro" id="IPR022687">
    <property type="entry name" value="HTH_DTXR"/>
</dbReference>
<dbReference type="GO" id="GO:0005737">
    <property type="term" value="C:cytoplasm"/>
    <property type="evidence" value="ECO:0007669"/>
    <property type="project" value="UniProtKB-SubCell"/>
</dbReference>
<evidence type="ECO:0000256" key="2">
    <source>
        <dbReference type="ARBA" id="ARBA00011738"/>
    </source>
</evidence>
<feature type="domain" description="HTH dtxR-type" evidence="3">
    <location>
        <begin position="21"/>
        <end position="83"/>
    </location>
</feature>
<organism evidence="4 5">
    <name type="scientific">Teichococcus rhizosphaerae</name>
    <dbReference type="NCBI Taxonomy" id="1335062"/>
    <lineage>
        <taxon>Bacteria</taxon>
        <taxon>Pseudomonadati</taxon>
        <taxon>Pseudomonadota</taxon>
        <taxon>Alphaproteobacteria</taxon>
        <taxon>Acetobacterales</taxon>
        <taxon>Roseomonadaceae</taxon>
        <taxon>Roseomonas</taxon>
    </lineage>
</organism>
<dbReference type="InterPro" id="IPR050536">
    <property type="entry name" value="DtxR_MntR_Metal-Reg"/>
</dbReference>
<gene>
    <name evidence="4" type="ORF">CR162_20845</name>
</gene>
<dbReference type="AlphaFoldDB" id="A0A2C7A6Q3"/>
<dbReference type="EMBL" id="PDNU01000076">
    <property type="protein sequence ID" value="PHK93005.1"/>
    <property type="molecule type" value="Genomic_DNA"/>
</dbReference>
<comment type="caution">
    <text evidence="4">The sequence shown here is derived from an EMBL/GenBank/DDBJ whole genome shotgun (WGS) entry which is preliminary data.</text>
</comment>
<dbReference type="SUPFAM" id="SSF47979">
    <property type="entry name" value="Iron-dependent repressor protein, dimerization domain"/>
    <property type="match status" value="1"/>
</dbReference>
<sequence length="151" mass="15924">MQPWPASPRDDQENGPAAQGRVSAVLEGYLVTIARLIGEEGEARPTAIAARLGVSHVTAIRSIARLKALGLAHSKPYRSVFLTVEGAELAAAICTRRGMVAAMLVAMGVPPPTAGRDAARMAHGISEESMGRVAAFLRRHRARPPRGADLA</sequence>
<evidence type="ECO:0000256" key="1">
    <source>
        <dbReference type="ARBA" id="ARBA00004496"/>
    </source>
</evidence>
<comment type="subcellular location">
    <subcellularLocation>
        <location evidence="1">Cytoplasm</location>
    </subcellularLocation>
</comment>
<evidence type="ECO:0000313" key="5">
    <source>
        <dbReference type="Proteomes" id="UP000223527"/>
    </source>
</evidence>
<dbReference type="Proteomes" id="UP000223527">
    <property type="component" value="Unassembled WGS sequence"/>
</dbReference>
<accession>A0A2C7A6Q3</accession>